<dbReference type="Proteomes" id="UP001549320">
    <property type="component" value="Unassembled WGS sequence"/>
</dbReference>
<comment type="caution">
    <text evidence="6">The sequence shown here is derived from an EMBL/GenBank/DDBJ whole genome shotgun (WGS) entry which is preliminary data.</text>
</comment>
<gene>
    <name evidence="6" type="ORF">ABIE13_003280</name>
</gene>
<dbReference type="PANTHER" id="PTHR30346:SF28">
    <property type="entry name" value="HTH-TYPE TRANSCRIPTIONAL REGULATOR CYNR"/>
    <property type="match status" value="1"/>
</dbReference>
<dbReference type="SUPFAM" id="SSF46785">
    <property type="entry name" value="Winged helix' DNA-binding domain"/>
    <property type="match status" value="1"/>
</dbReference>
<evidence type="ECO:0000256" key="2">
    <source>
        <dbReference type="ARBA" id="ARBA00023015"/>
    </source>
</evidence>
<dbReference type="GO" id="GO:0003677">
    <property type="term" value="F:DNA binding"/>
    <property type="evidence" value="ECO:0007669"/>
    <property type="project" value="UniProtKB-KW"/>
</dbReference>
<dbReference type="PANTHER" id="PTHR30346">
    <property type="entry name" value="TRANSCRIPTIONAL DUAL REGULATOR HCAR-RELATED"/>
    <property type="match status" value="1"/>
</dbReference>
<name>A0ABV2QAV5_9BURK</name>
<dbReference type="Pfam" id="PF03466">
    <property type="entry name" value="LysR_substrate"/>
    <property type="match status" value="1"/>
</dbReference>
<evidence type="ECO:0000256" key="3">
    <source>
        <dbReference type="ARBA" id="ARBA00023125"/>
    </source>
</evidence>
<dbReference type="Gene3D" id="3.40.190.290">
    <property type="match status" value="1"/>
</dbReference>
<evidence type="ECO:0000313" key="7">
    <source>
        <dbReference type="Proteomes" id="UP001549320"/>
    </source>
</evidence>
<accession>A0ABV2QAV5</accession>
<dbReference type="EMBL" id="JBEPSH010000006">
    <property type="protein sequence ID" value="MET4578164.1"/>
    <property type="molecule type" value="Genomic_DNA"/>
</dbReference>
<comment type="similarity">
    <text evidence="1">Belongs to the LysR transcriptional regulatory family.</text>
</comment>
<dbReference type="Gene3D" id="1.10.10.10">
    <property type="entry name" value="Winged helix-like DNA-binding domain superfamily/Winged helix DNA-binding domain"/>
    <property type="match status" value="1"/>
</dbReference>
<evidence type="ECO:0000259" key="5">
    <source>
        <dbReference type="PROSITE" id="PS50931"/>
    </source>
</evidence>
<dbReference type="InterPro" id="IPR005119">
    <property type="entry name" value="LysR_subst-bd"/>
</dbReference>
<dbReference type="InterPro" id="IPR000847">
    <property type="entry name" value="LysR_HTH_N"/>
</dbReference>
<feature type="domain" description="HTH lysR-type" evidence="5">
    <location>
        <begin position="4"/>
        <end position="61"/>
    </location>
</feature>
<organism evidence="6 7">
    <name type="scientific">Ottowia thiooxydans</name>
    <dbReference type="NCBI Taxonomy" id="219182"/>
    <lineage>
        <taxon>Bacteria</taxon>
        <taxon>Pseudomonadati</taxon>
        <taxon>Pseudomonadota</taxon>
        <taxon>Betaproteobacteria</taxon>
        <taxon>Burkholderiales</taxon>
        <taxon>Comamonadaceae</taxon>
        <taxon>Ottowia</taxon>
    </lineage>
</organism>
<proteinExistence type="inferred from homology"/>
<keyword evidence="2" id="KW-0805">Transcription regulation</keyword>
<protein>
    <submittedName>
        <fullName evidence="6">DNA-binding transcriptional LysR family regulator</fullName>
    </submittedName>
</protein>
<sequence length="298" mass="32783">MLVVDTAFLHTFLLVARKGSMSEAARQLDLSPTAVAQQMRVLERELGAPLLQRAGRTVRPTEAGHRLMEKAEALVREAASLRTWVHGDELQHEIHVGTVATMLHSALPGILQAFTARYPQTRVSIRAGLAGQLNELVAEGAVDVALTLQPGYDIPKTLEWRVIREEPLIVLAHSRFAGSDPLRLLREQPLIRYDRTLGGGKLADQFLRDAGIVPQERFELNSLLAVSLMVERDLGVALVPDTISPFRDAQALVRIPLPQARAARVLGLLWLRASPKKVLIKGFGECAEGVMRSDMPSL</sequence>
<keyword evidence="3 6" id="KW-0238">DNA-binding</keyword>
<dbReference type="PROSITE" id="PS50931">
    <property type="entry name" value="HTH_LYSR"/>
    <property type="match status" value="1"/>
</dbReference>
<evidence type="ECO:0000256" key="4">
    <source>
        <dbReference type="ARBA" id="ARBA00023163"/>
    </source>
</evidence>
<dbReference type="Pfam" id="PF00126">
    <property type="entry name" value="HTH_1"/>
    <property type="match status" value="1"/>
</dbReference>
<dbReference type="InterPro" id="IPR036388">
    <property type="entry name" value="WH-like_DNA-bd_sf"/>
</dbReference>
<evidence type="ECO:0000313" key="6">
    <source>
        <dbReference type="EMBL" id="MET4578164.1"/>
    </source>
</evidence>
<keyword evidence="4" id="KW-0804">Transcription</keyword>
<dbReference type="SUPFAM" id="SSF53850">
    <property type="entry name" value="Periplasmic binding protein-like II"/>
    <property type="match status" value="1"/>
</dbReference>
<evidence type="ECO:0000256" key="1">
    <source>
        <dbReference type="ARBA" id="ARBA00009437"/>
    </source>
</evidence>
<reference evidence="6 7" key="1">
    <citation type="submission" date="2024-06" db="EMBL/GenBank/DDBJ databases">
        <title>Sorghum-associated microbial communities from plants grown in Nebraska, USA.</title>
        <authorList>
            <person name="Schachtman D."/>
        </authorList>
    </citation>
    <scope>NUCLEOTIDE SEQUENCE [LARGE SCALE GENOMIC DNA]</scope>
    <source>
        <strain evidence="6 7">2709</strain>
    </source>
</reference>
<keyword evidence="7" id="KW-1185">Reference proteome</keyword>
<dbReference type="InterPro" id="IPR036390">
    <property type="entry name" value="WH_DNA-bd_sf"/>
</dbReference>